<dbReference type="RefSeq" id="WP_406585328.1">
    <property type="nucleotide sequence ID" value="NZ_JBJHQI010000007.1"/>
</dbReference>
<protein>
    <recommendedName>
        <fullName evidence="2">Pathogenicity island protein</fullName>
    </recommendedName>
</protein>
<accession>V5XUF3</accession>
<evidence type="ECO:0000313" key="1">
    <source>
        <dbReference type="EMBL" id="BAO09130.1"/>
    </source>
</evidence>
<name>V5XUF3_STAEP</name>
<dbReference type="EMBL" id="AB828060">
    <property type="protein sequence ID" value="BAO09130.1"/>
    <property type="molecule type" value="Genomic_DNA"/>
</dbReference>
<reference evidence="1" key="1">
    <citation type="journal article" date="2013" name="Antimicrob. Agents Chemother.">
        <title>New Structure of Phage-related Islands Carrying fusB and a Virulence Gene in Fusidic Acid-Resistant Staphylococcus epidermidis.</title>
        <authorList>
            <person name="Chen H.-J."/>
            <person name="Chang Y.-C."/>
            <person name="Tsai J.-C."/>
            <person name="Hung W.-C."/>
            <person name="Lin Y.-T."/>
            <person name="You S.-J."/>
            <person name="Tseng S.-P."/>
            <person name="Tenga L.-J."/>
        </authorList>
    </citation>
    <scope>NUCLEOTIDE SEQUENCE</scope>
    <source>
        <strain evidence="1">NTUH-857</strain>
    </source>
</reference>
<dbReference type="AlphaFoldDB" id="V5XUF3"/>
<reference evidence="1" key="2">
    <citation type="submission" date="2013-06" db="EMBL/GenBank/DDBJ databases">
        <authorList>
            <person name="Chen H.J."/>
            <person name="Teng L.J."/>
        </authorList>
    </citation>
    <scope>NUCLEOTIDE SEQUENCE</scope>
    <source>
        <strain evidence="1">NTUH-857</strain>
    </source>
</reference>
<sequence length="88" mass="10289">MSKLLQKRHNRDASVIKNEYPNLNDNEILEITNDYQEYKNLVQATETFTDLPSIYEASNISKFLTKDDIEDLKMAVEEMLAFVESLEE</sequence>
<evidence type="ECO:0008006" key="2">
    <source>
        <dbReference type="Google" id="ProtNLM"/>
    </source>
</evidence>
<organism evidence="1">
    <name type="scientific">Staphylococcus epidermidis</name>
    <dbReference type="NCBI Taxonomy" id="1282"/>
    <lineage>
        <taxon>Bacteria</taxon>
        <taxon>Bacillati</taxon>
        <taxon>Bacillota</taxon>
        <taxon>Bacilli</taxon>
        <taxon>Bacillales</taxon>
        <taxon>Staphylococcaceae</taxon>
        <taxon>Staphylococcus</taxon>
    </lineage>
</organism>
<proteinExistence type="predicted"/>